<sequence>MARTNVFKSIFHSLSPHKAGMESADELKKTLEGYFGLRVFPINSGRSAIYLILKAAGIGSGDEIIIQAYTCNSVPNPIIWTGANPVYADIDPNTLNVDPKDVEKKISPKTKAIVLQHTFGRPGPIEELTDIAKRHSLYLIEDCAHALGAKYKKKKLGTFGDAAILSFGREKVISSIAGGAIIIRNQNLMKNLIDETSHLPSVPLRRMSEEFFNFFTWRLLLRKIYFNETGYKFIKGLNNYDFFNVVIADKEKAGQRPTWYPATMPNVLAQIAIEEFAHLDKYNQARRQIADYYYDKVDNPNFKLLPKHEGIYLRVVALHKDAPAVLAQARKRRFWFGNWYNAPVYPKGVDEEKLGYTRGSCPKAEAAAEQTLNLPNYLGMSFEEAGEVVVFINNYK</sequence>
<evidence type="ECO:0000313" key="4">
    <source>
        <dbReference type="EMBL" id="OGY27240.1"/>
    </source>
</evidence>
<evidence type="ECO:0000256" key="3">
    <source>
        <dbReference type="RuleBase" id="RU004508"/>
    </source>
</evidence>
<dbReference type="PANTHER" id="PTHR30244">
    <property type="entry name" value="TRANSAMINASE"/>
    <property type="match status" value="1"/>
</dbReference>
<dbReference type="GO" id="GO:0008483">
    <property type="term" value="F:transaminase activity"/>
    <property type="evidence" value="ECO:0007669"/>
    <property type="project" value="TreeGrafter"/>
</dbReference>
<organism evidence="4 5">
    <name type="scientific">Candidatus Woykebacteria bacterium RBG_19FT_COMBO_43_10</name>
    <dbReference type="NCBI Taxonomy" id="1802598"/>
    <lineage>
        <taxon>Bacteria</taxon>
        <taxon>Candidatus Woykeibacteriota</taxon>
    </lineage>
</organism>
<keyword evidence="2 3" id="KW-0663">Pyridoxal phosphate</keyword>
<evidence type="ECO:0008006" key="6">
    <source>
        <dbReference type="Google" id="ProtNLM"/>
    </source>
</evidence>
<comment type="caution">
    <text evidence="4">The sequence shown here is derived from an EMBL/GenBank/DDBJ whole genome shotgun (WGS) entry which is preliminary data.</text>
</comment>
<reference evidence="4 5" key="1">
    <citation type="journal article" date="2016" name="Nat. Commun.">
        <title>Thousands of microbial genomes shed light on interconnected biogeochemical processes in an aquifer system.</title>
        <authorList>
            <person name="Anantharaman K."/>
            <person name="Brown C.T."/>
            <person name="Hug L.A."/>
            <person name="Sharon I."/>
            <person name="Castelle C.J."/>
            <person name="Probst A.J."/>
            <person name="Thomas B.C."/>
            <person name="Singh A."/>
            <person name="Wilkins M.J."/>
            <person name="Karaoz U."/>
            <person name="Brodie E.L."/>
            <person name="Williams K.H."/>
            <person name="Hubbard S.S."/>
            <person name="Banfield J.F."/>
        </authorList>
    </citation>
    <scope>NUCLEOTIDE SEQUENCE [LARGE SCALE GENOMIC DNA]</scope>
</reference>
<dbReference type="Proteomes" id="UP000176645">
    <property type="component" value="Unassembled WGS sequence"/>
</dbReference>
<dbReference type="InterPro" id="IPR000653">
    <property type="entry name" value="DegT/StrS_aminotransferase"/>
</dbReference>
<dbReference type="Gene3D" id="3.90.1150.10">
    <property type="entry name" value="Aspartate Aminotransferase, domain 1"/>
    <property type="match status" value="1"/>
</dbReference>
<feature type="active site" description="Proton acceptor" evidence="1">
    <location>
        <position position="171"/>
    </location>
</feature>
<dbReference type="Pfam" id="PF01041">
    <property type="entry name" value="DegT_DnrJ_EryC1"/>
    <property type="match status" value="2"/>
</dbReference>
<dbReference type="PANTHER" id="PTHR30244:SF34">
    <property type="entry name" value="DTDP-4-AMINO-4,6-DIDEOXYGALACTOSE TRANSAMINASE"/>
    <property type="match status" value="1"/>
</dbReference>
<evidence type="ECO:0000256" key="2">
    <source>
        <dbReference type="PIRSR" id="PIRSR000390-2"/>
    </source>
</evidence>
<dbReference type="InterPro" id="IPR015424">
    <property type="entry name" value="PyrdxlP-dep_Trfase"/>
</dbReference>
<dbReference type="EMBL" id="MHCU01000044">
    <property type="protein sequence ID" value="OGY27240.1"/>
    <property type="molecule type" value="Genomic_DNA"/>
</dbReference>
<dbReference type="Gene3D" id="3.40.640.10">
    <property type="entry name" value="Type I PLP-dependent aspartate aminotransferase-like (Major domain)"/>
    <property type="match status" value="1"/>
</dbReference>
<dbReference type="InterPro" id="IPR015422">
    <property type="entry name" value="PyrdxlP-dep_Trfase_small"/>
</dbReference>
<dbReference type="GO" id="GO:0030170">
    <property type="term" value="F:pyridoxal phosphate binding"/>
    <property type="evidence" value="ECO:0007669"/>
    <property type="project" value="TreeGrafter"/>
</dbReference>
<gene>
    <name evidence="4" type="ORF">A2Z42_00670</name>
</gene>
<comment type="similarity">
    <text evidence="3">Belongs to the DegT/DnrJ/EryC1 family.</text>
</comment>
<dbReference type="SUPFAM" id="SSF53383">
    <property type="entry name" value="PLP-dependent transferases"/>
    <property type="match status" value="1"/>
</dbReference>
<dbReference type="PIRSF" id="PIRSF000390">
    <property type="entry name" value="PLP_StrS"/>
    <property type="match status" value="1"/>
</dbReference>
<evidence type="ECO:0000256" key="1">
    <source>
        <dbReference type="PIRSR" id="PIRSR000390-1"/>
    </source>
</evidence>
<name>A0A1G1WIK4_9BACT</name>
<protein>
    <recommendedName>
        <fullName evidence="6">Aminotransferase</fullName>
    </recommendedName>
</protein>
<dbReference type="InterPro" id="IPR015421">
    <property type="entry name" value="PyrdxlP-dep_Trfase_major"/>
</dbReference>
<dbReference type="AlphaFoldDB" id="A0A1G1WIK4"/>
<proteinExistence type="inferred from homology"/>
<feature type="modified residue" description="N6-(pyridoxal phosphate)lysine" evidence="2">
    <location>
        <position position="171"/>
    </location>
</feature>
<dbReference type="GO" id="GO:0000271">
    <property type="term" value="P:polysaccharide biosynthetic process"/>
    <property type="evidence" value="ECO:0007669"/>
    <property type="project" value="TreeGrafter"/>
</dbReference>
<accession>A0A1G1WIK4</accession>
<evidence type="ECO:0000313" key="5">
    <source>
        <dbReference type="Proteomes" id="UP000176645"/>
    </source>
</evidence>